<sequence>MKSVSANARFHPSAQNIISSDGTEITIKISIPPEKAGLVIGKKGRTIKLLQKQSGCSMSMIQESKEVTTVPKLLSITGAREKTEVAKRLVRDLLSCEDHSVMSRQYSNKSETKQLSMQRFHVGMVKKEGGERTEQVSLETGIKVHLKADGDPASSTTCAVGIGSRDRMFTVTGHIRELVFYMYVPSSKAGLIIGKKGRTIKQINDETGAYCAVSREPHPNKEQTVFIIRGTAFQIYRAQHIMRIKIGNLPSNAPFSPFTGERAPGAYNFNIPQYNELYGATLWNNAYAQQADNGVGWINHTGQFYAGPTSNTRNTYGAVHLTAAAQFTYTAVHLTADVQNTYNAVQSSRNAQTDSPASFAQWVDYYKCMGLYDYATFVEAQMKQNAALGAAAAAFENPLSSGAASASTLSNANNPTSGGSVGQYCSYFSLQKHVNVARQLHLWQQQQF</sequence>
<comment type="subcellular location">
    <subcellularLocation>
        <location evidence="1">Nucleus</location>
    </subcellularLocation>
</comment>
<dbReference type="GO" id="GO:0003723">
    <property type="term" value="F:RNA binding"/>
    <property type="evidence" value="ECO:0007669"/>
    <property type="project" value="UniProtKB-UniRule"/>
</dbReference>
<dbReference type="PROSITE" id="PS50084">
    <property type="entry name" value="KH_TYPE_1"/>
    <property type="match status" value="2"/>
</dbReference>
<dbReference type="GO" id="GO:0005634">
    <property type="term" value="C:nucleus"/>
    <property type="evidence" value="ECO:0007669"/>
    <property type="project" value="UniProtKB-SubCell"/>
</dbReference>
<dbReference type="InterPro" id="IPR015096">
    <property type="entry name" value="FUBP_C"/>
</dbReference>
<reference evidence="6" key="1">
    <citation type="submission" date="2012-09" db="EMBL/GenBank/DDBJ databases">
        <authorList>
            <person name="Martin A.A."/>
        </authorList>
    </citation>
    <scope>NUCLEOTIDE SEQUENCE</scope>
</reference>
<dbReference type="InterPro" id="IPR004087">
    <property type="entry name" value="KH_dom"/>
</dbReference>
<dbReference type="Pfam" id="PF09005">
    <property type="entry name" value="FUBP_C"/>
    <property type="match status" value="1"/>
</dbReference>
<keyword evidence="2" id="KW-0677">Repeat</keyword>
<name>A0A0K0D155_ANGCA</name>
<evidence type="ECO:0000313" key="7">
    <source>
        <dbReference type="WBParaSite" id="ACAC_0000380001-mRNA-1"/>
    </source>
</evidence>
<keyword evidence="3" id="KW-0539">Nucleus</keyword>
<dbReference type="STRING" id="6313.A0A0K0D155"/>
<dbReference type="Gene3D" id="3.30.1370.10">
    <property type="entry name" value="K Homology domain, type 1"/>
    <property type="match status" value="1"/>
</dbReference>
<evidence type="ECO:0000256" key="4">
    <source>
        <dbReference type="PROSITE-ProRule" id="PRU00117"/>
    </source>
</evidence>
<keyword evidence="4" id="KW-0694">RNA-binding</keyword>
<dbReference type="GO" id="GO:0006355">
    <property type="term" value="P:regulation of DNA-templated transcription"/>
    <property type="evidence" value="ECO:0007669"/>
    <property type="project" value="InterPro"/>
</dbReference>
<dbReference type="SUPFAM" id="SSF54791">
    <property type="entry name" value="Eukaryotic type KH-domain (KH-domain type I)"/>
    <property type="match status" value="2"/>
</dbReference>
<evidence type="ECO:0000256" key="3">
    <source>
        <dbReference type="ARBA" id="ARBA00023242"/>
    </source>
</evidence>
<evidence type="ECO:0000256" key="1">
    <source>
        <dbReference type="ARBA" id="ARBA00004123"/>
    </source>
</evidence>
<dbReference type="InterPro" id="IPR004088">
    <property type="entry name" value="KH_dom_type_1"/>
</dbReference>
<organism evidence="6 7">
    <name type="scientific">Angiostrongylus cantonensis</name>
    <name type="common">Rat lungworm</name>
    <dbReference type="NCBI Taxonomy" id="6313"/>
    <lineage>
        <taxon>Eukaryota</taxon>
        <taxon>Metazoa</taxon>
        <taxon>Ecdysozoa</taxon>
        <taxon>Nematoda</taxon>
        <taxon>Chromadorea</taxon>
        <taxon>Rhabditida</taxon>
        <taxon>Rhabditina</taxon>
        <taxon>Rhabditomorpha</taxon>
        <taxon>Strongyloidea</taxon>
        <taxon>Metastrongylidae</taxon>
        <taxon>Angiostrongylus</taxon>
    </lineage>
</organism>
<feature type="domain" description="K Homology" evidence="5">
    <location>
        <begin position="23"/>
        <end position="95"/>
    </location>
</feature>
<dbReference type="AlphaFoldDB" id="A0A0K0D155"/>
<keyword evidence="6" id="KW-1185">Reference proteome</keyword>
<proteinExistence type="predicted"/>
<dbReference type="Pfam" id="PF00013">
    <property type="entry name" value="KH_1"/>
    <property type="match status" value="2"/>
</dbReference>
<dbReference type="InterPro" id="IPR036612">
    <property type="entry name" value="KH_dom_type_1_sf"/>
</dbReference>
<dbReference type="PANTHER" id="PTHR10288">
    <property type="entry name" value="KH DOMAIN CONTAINING RNA BINDING PROTEIN"/>
    <property type="match status" value="1"/>
</dbReference>
<feature type="domain" description="K Homology" evidence="5">
    <location>
        <begin position="176"/>
        <end position="247"/>
    </location>
</feature>
<evidence type="ECO:0000259" key="5">
    <source>
        <dbReference type="SMART" id="SM00322"/>
    </source>
</evidence>
<protein>
    <submittedName>
        <fullName evidence="7">KH domain-containing protein</fullName>
    </submittedName>
</protein>
<dbReference type="WBParaSite" id="ACAC_0000380001-mRNA-1">
    <property type="protein sequence ID" value="ACAC_0000380001-mRNA-1"/>
    <property type="gene ID" value="ACAC_0000380001"/>
</dbReference>
<evidence type="ECO:0000313" key="6">
    <source>
        <dbReference type="Proteomes" id="UP000035642"/>
    </source>
</evidence>
<dbReference type="Gene3D" id="3.30.310.210">
    <property type="match status" value="1"/>
</dbReference>
<reference evidence="7" key="2">
    <citation type="submission" date="2017-02" db="UniProtKB">
        <authorList>
            <consortium name="WormBaseParasite"/>
        </authorList>
    </citation>
    <scope>IDENTIFICATION</scope>
</reference>
<accession>A0A0K0D155</accession>
<dbReference type="SMART" id="SM00322">
    <property type="entry name" value="KH"/>
    <property type="match status" value="2"/>
</dbReference>
<evidence type="ECO:0000256" key="2">
    <source>
        <dbReference type="ARBA" id="ARBA00022737"/>
    </source>
</evidence>
<dbReference type="Proteomes" id="UP000035642">
    <property type="component" value="Unassembled WGS sequence"/>
</dbReference>